<accession>A0A917MA02</accession>
<keyword evidence="3" id="KW-1185">Reference proteome</keyword>
<reference evidence="2" key="1">
    <citation type="journal article" date="2014" name="Int. J. Syst. Evol. Microbiol.">
        <title>Complete genome sequence of Corynebacterium casei LMG S-19264T (=DSM 44701T), isolated from a smear-ripened cheese.</title>
        <authorList>
            <consortium name="US DOE Joint Genome Institute (JGI-PGF)"/>
            <person name="Walter F."/>
            <person name="Albersmeier A."/>
            <person name="Kalinowski J."/>
            <person name="Ruckert C."/>
        </authorList>
    </citation>
    <scope>NUCLEOTIDE SEQUENCE</scope>
    <source>
        <strain evidence="2">CGMCC 1.12997</strain>
    </source>
</reference>
<reference evidence="2" key="2">
    <citation type="submission" date="2020-09" db="EMBL/GenBank/DDBJ databases">
        <authorList>
            <person name="Sun Q."/>
            <person name="Zhou Y."/>
        </authorList>
    </citation>
    <scope>NUCLEOTIDE SEQUENCE</scope>
    <source>
        <strain evidence="2">CGMCC 1.12997</strain>
    </source>
</reference>
<evidence type="ECO:0000313" key="2">
    <source>
        <dbReference type="EMBL" id="GGG87274.1"/>
    </source>
</evidence>
<evidence type="ECO:0000313" key="3">
    <source>
        <dbReference type="Proteomes" id="UP000647241"/>
    </source>
</evidence>
<dbReference type="RefSeq" id="WP_188555454.1">
    <property type="nucleotide sequence ID" value="NZ_BMGT01000004.1"/>
</dbReference>
<dbReference type="AlphaFoldDB" id="A0A917MA02"/>
<organism evidence="2 3">
    <name type="scientific">Edaphobacter dinghuensis</name>
    <dbReference type="NCBI Taxonomy" id="1560005"/>
    <lineage>
        <taxon>Bacteria</taxon>
        <taxon>Pseudomonadati</taxon>
        <taxon>Acidobacteriota</taxon>
        <taxon>Terriglobia</taxon>
        <taxon>Terriglobales</taxon>
        <taxon>Acidobacteriaceae</taxon>
        <taxon>Edaphobacter</taxon>
    </lineage>
</organism>
<comment type="caution">
    <text evidence="2">The sequence shown here is derived from an EMBL/GenBank/DDBJ whole genome shotgun (WGS) entry which is preliminary data.</text>
</comment>
<sequence length="326" mass="36035">MRLRWIIPLAIIAPLSLRADEMPVKAKVETLVINPADVTPIHLRPGFISTIRMPEEINSIALGSRTDFSADHSEGEPLYVYVRPVTKEPAQSNLVIATKSGLHVTLELISDGSDQSANVQAVDFMIEYRLSHSSLIAEIPTRVSSNDGQDAAALSSRGDRHPENRDGKVDLPSSEVDMEFALQQRINQPAWTKWEGQQIETSIGDIRQSGNRTIIAFSILNHSEQPVEIVPPQVQIAGHKRRKKNKQGKGIIADQLEIRDSRLSETRLEAGARADGVVVFDRPNFKQSSEKLLLQVAQANQVDRPVLIPLPFTPPVSGHPQKDGIE</sequence>
<gene>
    <name evidence="2" type="ORF">GCM10011585_34160</name>
</gene>
<feature type="region of interest" description="Disordered" evidence="1">
    <location>
        <begin position="146"/>
        <end position="171"/>
    </location>
</feature>
<name>A0A917MA02_9BACT</name>
<evidence type="ECO:0000256" key="1">
    <source>
        <dbReference type="SAM" id="MobiDB-lite"/>
    </source>
</evidence>
<feature type="compositionally biased region" description="Basic and acidic residues" evidence="1">
    <location>
        <begin position="157"/>
        <end position="169"/>
    </location>
</feature>
<proteinExistence type="predicted"/>
<protein>
    <submittedName>
        <fullName evidence="2">Uncharacterized protein</fullName>
    </submittedName>
</protein>
<dbReference type="EMBL" id="BMGT01000004">
    <property type="protein sequence ID" value="GGG87274.1"/>
    <property type="molecule type" value="Genomic_DNA"/>
</dbReference>
<dbReference type="Proteomes" id="UP000647241">
    <property type="component" value="Unassembled WGS sequence"/>
</dbReference>